<reference evidence="1 2" key="1">
    <citation type="journal article" date="2008" name="Infect. Immun.">
        <title>Genomic comparison of virulent Rickettsia rickettsii Sheila Smith and avirulent Rickettsia rickettsii Iowa.</title>
        <authorList>
            <person name="Ellison D.W."/>
            <person name="Clark T.R."/>
            <person name="Sturdevant D.E."/>
            <person name="Virtaneva K."/>
            <person name="Porcella S.F."/>
            <person name="Hackstadt T."/>
        </authorList>
    </citation>
    <scope>NUCLEOTIDE SEQUENCE [LARGE SCALE GENOMIC DNA]</scope>
    <source>
        <strain evidence="1 2">Iowa</strain>
    </source>
</reference>
<dbReference type="Proteomes" id="UP000000796">
    <property type="component" value="Chromosome"/>
</dbReference>
<organism evidence="1 2">
    <name type="scientific">Rickettsia rickettsii (strain Iowa)</name>
    <dbReference type="NCBI Taxonomy" id="452659"/>
    <lineage>
        <taxon>Bacteria</taxon>
        <taxon>Pseudomonadati</taxon>
        <taxon>Pseudomonadota</taxon>
        <taxon>Alphaproteobacteria</taxon>
        <taxon>Rickettsiales</taxon>
        <taxon>Rickettsiaceae</taxon>
        <taxon>Rickettsieae</taxon>
        <taxon>Rickettsia</taxon>
        <taxon>spotted fever group</taxon>
    </lineage>
</organism>
<reference evidence="1 2" key="2">
    <citation type="journal article" date="2015" name="Infect. Immun.">
        <title>Comparative genome sequencing of Rickettsia rickettsii strains that differ in virulence.</title>
        <authorList>
            <person name="Clark T.R."/>
            <person name="Noriea N.F."/>
            <person name="Bublitz D.C."/>
            <person name="Ellison D.W."/>
            <person name="Martens C."/>
            <person name="Lutter E.I."/>
            <person name="Hackstadt T."/>
        </authorList>
    </citation>
    <scope>NUCLEOTIDE SEQUENCE [LARGE SCALE GENOMIC DNA]</scope>
    <source>
        <strain evidence="1 2">Iowa</strain>
    </source>
</reference>
<sequence>MQMTKAEFTFANRLKHDDLEEIYSELSDQFPYWDNTLVPSKMI</sequence>
<keyword evidence="2" id="KW-1185">Reference proteome</keyword>
<dbReference type="HOGENOM" id="CLU_219139_0_0_5"/>
<evidence type="ECO:0000313" key="2">
    <source>
        <dbReference type="Proteomes" id="UP000000796"/>
    </source>
</evidence>
<dbReference type="EMBL" id="CP000766">
    <property type="protein sequence ID" value="ABY72621.1"/>
    <property type="molecule type" value="Genomic_DNA"/>
</dbReference>
<dbReference type="AlphaFoldDB" id="B0BXP5"/>
<gene>
    <name evidence="1" type="ordered locus">RrIowa_0775</name>
</gene>
<protein>
    <submittedName>
        <fullName evidence="1">Uncharacterized protein</fullName>
    </submittedName>
</protein>
<evidence type="ECO:0000313" key="1">
    <source>
        <dbReference type="EMBL" id="ABY72621.1"/>
    </source>
</evidence>
<accession>B0BXP5</accession>
<dbReference type="KEGG" id="rrj:RrIowa_0775"/>
<name>B0BXP5_RICRO</name>
<proteinExistence type="predicted"/>